<dbReference type="InterPro" id="IPR011701">
    <property type="entry name" value="MFS"/>
</dbReference>
<name>A0A378JJR4_9GAMM</name>
<proteinExistence type="inferred from homology"/>
<feature type="transmembrane region" description="Helical" evidence="6">
    <location>
        <begin position="289"/>
        <end position="308"/>
    </location>
</feature>
<feature type="transmembrane region" description="Helical" evidence="6">
    <location>
        <begin position="134"/>
        <end position="158"/>
    </location>
</feature>
<dbReference type="SUPFAM" id="SSF103473">
    <property type="entry name" value="MFS general substrate transporter"/>
    <property type="match status" value="1"/>
</dbReference>
<feature type="transmembrane region" description="Helical" evidence="6">
    <location>
        <begin position="76"/>
        <end position="95"/>
    </location>
</feature>
<dbReference type="InterPro" id="IPR050382">
    <property type="entry name" value="MFS_Na/Anion_cotransporter"/>
</dbReference>
<evidence type="ECO:0000256" key="6">
    <source>
        <dbReference type="SAM" id="Phobius"/>
    </source>
</evidence>
<comment type="similarity">
    <text evidence="5">Belongs to the major facilitator superfamily. Phthalate permease family.</text>
</comment>
<feature type="transmembrane region" description="Helical" evidence="6">
    <location>
        <begin position="314"/>
        <end position="335"/>
    </location>
</feature>
<dbReference type="AlphaFoldDB" id="A0A378JJR4"/>
<evidence type="ECO:0000256" key="3">
    <source>
        <dbReference type="ARBA" id="ARBA00022989"/>
    </source>
</evidence>
<keyword evidence="9" id="KW-1185">Reference proteome</keyword>
<dbReference type="CDD" id="cd17319">
    <property type="entry name" value="MFS_ExuT_GudP_like"/>
    <property type="match status" value="1"/>
</dbReference>
<sequence>MDKSNQARTMIILLFALNFLSYIDRSAMAYAIPVITSSLRINSYLIGLILGSFGIGYFITTFLGGVFVDKYGSKRVLLLSTLIWTCSMGLTGLATGFYSLYLARFGLGAGEGPSFPAVARTVSDWIPLRSRCQALANSLFAVPLSLAIGAPVVTFLITYLGWRLMFLVLAVLVLLWWPFCYLFFLDKSKDNKVAKATLLTSTKEDKYYFFKNKTLLSNAWGFFVYGYSMFFFLTWLPDFLASTYHLSVKQIGLFSILPWILATLFLWLGGYLSDLLYNKTKSLRYARSYLILAGQLFTLLSLLVILTFKDLTVILIAISFAVAFNLSNNTPFYAINMDVSAKRAGTSLGFMNSMFAIAGFLAPTITGAAVQLSGNFYTAFLLMGLLTLSAIISILLFHHPDKALSKA</sequence>
<reference evidence="8 9" key="1">
    <citation type="submission" date="2018-06" db="EMBL/GenBank/DDBJ databases">
        <authorList>
            <consortium name="Pathogen Informatics"/>
            <person name="Doyle S."/>
        </authorList>
    </citation>
    <scope>NUCLEOTIDE SEQUENCE [LARGE SCALE GENOMIC DNA]</scope>
    <source>
        <strain evidence="8 9">NCTC13316</strain>
    </source>
</reference>
<comment type="subcellular location">
    <subcellularLocation>
        <location evidence="1">Membrane</location>
        <topology evidence="1">Multi-pass membrane protein</topology>
    </subcellularLocation>
</comment>
<gene>
    <name evidence="8" type="primary">yjjL_2</name>
    <name evidence="8" type="ORF">NCTC13316_01560</name>
</gene>
<dbReference type="InterPro" id="IPR020846">
    <property type="entry name" value="MFS_dom"/>
</dbReference>
<dbReference type="InterPro" id="IPR036259">
    <property type="entry name" value="MFS_trans_sf"/>
</dbReference>
<feature type="transmembrane region" description="Helical" evidence="6">
    <location>
        <begin position="41"/>
        <end position="64"/>
    </location>
</feature>
<feature type="domain" description="Major facilitator superfamily (MFS) profile" evidence="7">
    <location>
        <begin position="10"/>
        <end position="402"/>
    </location>
</feature>
<dbReference type="PANTHER" id="PTHR11662">
    <property type="entry name" value="SOLUTE CARRIER FAMILY 17"/>
    <property type="match status" value="1"/>
</dbReference>
<evidence type="ECO:0000313" key="9">
    <source>
        <dbReference type="Proteomes" id="UP000254794"/>
    </source>
</evidence>
<evidence type="ECO:0000313" key="8">
    <source>
        <dbReference type="EMBL" id="STX51465.1"/>
    </source>
</evidence>
<dbReference type="GO" id="GO:0022857">
    <property type="term" value="F:transmembrane transporter activity"/>
    <property type="evidence" value="ECO:0007669"/>
    <property type="project" value="InterPro"/>
</dbReference>
<feature type="transmembrane region" description="Helical" evidence="6">
    <location>
        <begin position="164"/>
        <end position="185"/>
    </location>
</feature>
<feature type="transmembrane region" description="Helical" evidence="6">
    <location>
        <begin position="215"/>
        <end position="236"/>
    </location>
</feature>
<keyword evidence="2 6" id="KW-0812">Transmembrane</keyword>
<evidence type="ECO:0000256" key="1">
    <source>
        <dbReference type="ARBA" id="ARBA00004141"/>
    </source>
</evidence>
<feature type="transmembrane region" description="Helical" evidence="6">
    <location>
        <begin position="376"/>
        <end position="397"/>
    </location>
</feature>
<organism evidence="8 9">
    <name type="scientific">Legionella busanensis</name>
    <dbReference type="NCBI Taxonomy" id="190655"/>
    <lineage>
        <taxon>Bacteria</taxon>
        <taxon>Pseudomonadati</taxon>
        <taxon>Pseudomonadota</taxon>
        <taxon>Gammaproteobacteria</taxon>
        <taxon>Legionellales</taxon>
        <taxon>Legionellaceae</taxon>
        <taxon>Legionella</taxon>
    </lineage>
</organism>
<keyword evidence="4 6" id="KW-0472">Membrane</keyword>
<dbReference type="PROSITE" id="PS50850">
    <property type="entry name" value="MFS"/>
    <property type="match status" value="1"/>
</dbReference>
<evidence type="ECO:0000259" key="7">
    <source>
        <dbReference type="PROSITE" id="PS50850"/>
    </source>
</evidence>
<evidence type="ECO:0000256" key="4">
    <source>
        <dbReference type="ARBA" id="ARBA00023136"/>
    </source>
</evidence>
<dbReference type="GO" id="GO:0016020">
    <property type="term" value="C:membrane"/>
    <property type="evidence" value="ECO:0007669"/>
    <property type="project" value="UniProtKB-SubCell"/>
</dbReference>
<evidence type="ECO:0000256" key="2">
    <source>
        <dbReference type="ARBA" id="ARBA00022692"/>
    </source>
</evidence>
<dbReference type="EMBL" id="UGOD01000001">
    <property type="protein sequence ID" value="STX51465.1"/>
    <property type="molecule type" value="Genomic_DNA"/>
</dbReference>
<protein>
    <submittedName>
        <fullName evidence="8">Major facilitator family transporter</fullName>
    </submittedName>
</protein>
<dbReference type="Gene3D" id="1.20.1250.20">
    <property type="entry name" value="MFS general substrate transporter like domains"/>
    <property type="match status" value="2"/>
</dbReference>
<dbReference type="PANTHER" id="PTHR11662:SF399">
    <property type="entry name" value="FI19708P1-RELATED"/>
    <property type="match status" value="1"/>
</dbReference>
<keyword evidence="3 6" id="KW-1133">Transmembrane helix</keyword>
<dbReference type="Pfam" id="PF07690">
    <property type="entry name" value="MFS_1"/>
    <property type="match status" value="2"/>
</dbReference>
<feature type="transmembrane region" description="Helical" evidence="6">
    <location>
        <begin position="347"/>
        <end position="370"/>
    </location>
</feature>
<feature type="transmembrane region" description="Helical" evidence="6">
    <location>
        <begin position="256"/>
        <end position="277"/>
    </location>
</feature>
<dbReference type="Proteomes" id="UP000254794">
    <property type="component" value="Unassembled WGS sequence"/>
</dbReference>
<evidence type="ECO:0000256" key="5">
    <source>
        <dbReference type="ARBA" id="ARBA00038514"/>
    </source>
</evidence>
<dbReference type="RefSeq" id="WP_207385757.1">
    <property type="nucleotide sequence ID" value="NZ_CAAAHP010000001.1"/>
</dbReference>
<accession>A0A378JJR4</accession>